<evidence type="ECO:0000256" key="2">
    <source>
        <dbReference type="ARBA" id="ARBA00022448"/>
    </source>
</evidence>
<dbReference type="PANTHER" id="PTHR43335">
    <property type="entry name" value="ABC TRANSPORTER, ATP-BINDING PROTEIN"/>
    <property type="match status" value="1"/>
</dbReference>
<keyword evidence="2" id="KW-0813">Transport</keyword>
<dbReference type="PROSITE" id="PS00211">
    <property type="entry name" value="ABC_TRANSPORTER_1"/>
    <property type="match status" value="1"/>
</dbReference>
<dbReference type="InterPro" id="IPR003439">
    <property type="entry name" value="ABC_transporter-like_ATP-bd"/>
</dbReference>
<dbReference type="PROSITE" id="PS50893">
    <property type="entry name" value="ABC_TRANSPORTER_2"/>
    <property type="match status" value="1"/>
</dbReference>
<dbReference type="Gene3D" id="3.40.50.300">
    <property type="entry name" value="P-loop containing nucleotide triphosphate hydrolases"/>
    <property type="match status" value="1"/>
</dbReference>
<dbReference type="InterPro" id="IPR027417">
    <property type="entry name" value="P-loop_NTPase"/>
</dbReference>
<evidence type="ECO:0000259" key="5">
    <source>
        <dbReference type="PROSITE" id="PS50893"/>
    </source>
</evidence>
<dbReference type="InterPro" id="IPR003593">
    <property type="entry name" value="AAA+_ATPase"/>
</dbReference>
<dbReference type="SMART" id="SM00382">
    <property type="entry name" value="AAA"/>
    <property type="match status" value="1"/>
</dbReference>
<dbReference type="InterPro" id="IPR017871">
    <property type="entry name" value="ABC_transporter-like_CS"/>
</dbReference>
<organism evidence="6">
    <name type="scientific">freshwater metagenome</name>
    <dbReference type="NCBI Taxonomy" id="449393"/>
    <lineage>
        <taxon>unclassified sequences</taxon>
        <taxon>metagenomes</taxon>
        <taxon>ecological metagenomes</taxon>
    </lineage>
</organism>
<protein>
    <recommendedName>
        <fullName evidence="5">ABC transporter domain-containing protein</fullName>
    </recommendedName>
</protein>
<gene>
    <name evidence="6" type="ORF">GM50_15135</name>
</gene>
<comment type="caution">
    <text evidence="6">The sequence shown here is derived from an EMBL/GenBank/DDBJ whole genome shotgun (WGS) entry which is preliminary data.</text>
</comment>
<accession>A0A094PWN3</accession>
<dbReference type="AlphaFoldDB" id="A0A094PWN3"/>
<keyword evidence="3" id="KW-0547">Nucleotide-binding</keyword>
<dbReference type="EMBL" id="JNSK01000072">
    <property type="protein sequence ID" value="KGA16215.1"/>
    <property type="molecule type" value="Genomic_DNA"/>
</dbReference>
<dbReference type="GO" id="GO:0005524">
    <property type="term" value="F:ATP binding"/>
    <property type="evidence" value="ECO:0007669"/>
    <property type="project" value="UniProtKB-KW"/>
</dbReference>
<evidence type="ECO:0000256" key="4">
    <source>
        <dbReference type="ARBA" id="ARBA00022840"/>
    </source>
</evidence>
<dbReference type="GO" id="GO:0016887">
    <property type="term" value="F:ATP hydrolysis activity"/>
    <property type="evidence" value="ECO:0007669"/>
    <property type="project" value="InterPro"/>
</dbReference>
<dbReference type="CDD" id="cd03268">
    <property type="entry name" value="ABC_BcrA_bacitracin_resist"/>
    <property type="match status" value="1"/>
</dbReference>
<evidence type="ECO:0000313" key="6">
    <source>
        <dbReference type="EMBL" id="KGA16215.1"/>
    </source>
</evidence>
<name>A0A094PWN3_9ZZZZ</name>
<feature type="domain" description="ABC transporter" evidence="5">
    <location>
        <begin position="12"/>
        <end position="237"/>
    </location>
</feature>
<keyword evidence="4" id="KW-0067">ATP-binding</keyword>
<proteinExistence type="inferred from homology"/>
<reference evidence="6" key="1">
    <citation type="submission" date="2014-05" db="EMBL/GenBank/DDBJ databases">
        <title>Key roles for freshwater Actinobacteria revealed by deep metagenomic sequencing.</title>
        <authorList>
            <person name="Ghai R."/>
            <person name="Mizuno C.M."/>
            <person name="Picazo A."/>
            <person name="Camacho A."/>
            <person name="Rodriguez-Valera F."/>
        </authorList>
    </citation>
    <scope>NUCLEOTIDE SEQUENCE</scope>
</reference>
<dbReference type="Pfam" id="PF00005">
    <property type="entry name" value="ABC_tran"/>
    <property type="match status" value="1"/>
</dbReference>
<evidence type="ECO:0000256" key="3">
    <source>
        <dbReference type="ARBA" id="ARBA00022741"/>
    </source>
</evidence>
<sequence>MWQSTAMTNTAISVSDLSKKYDNRLAVSHINFEVPLGTVCGFVGPNGSGKTTTMRMLLGLITPTTGQGHILGEPIEHPEKYLSRVGAMIEGPAFYPALSGHENLMVLARLGGFPVERVQILLEKVGLGERGKSKYKTYSLGMKQRLGIAAALLPEPKLLMLDEPTNGLDPEGIQEVRALLRDLANDGTTVFVSSHLLSELEIISDHIVMLRKGEIVFAGPIGELMAQQQPTIIAKSLKKSDLKRIVKIAKEAGHHAVIRDDSVHILAEMKWAPVLNEAAFDAGITLAQLAPQLPNLEETFFEMTGDK</sequence>
<evidence type="ECO:0000256" key="1">
    <source>
        <dbReference type="ARBA" id="ARBA00005417"/>
    </source>
</evidence>
<comment type="similarity">
    <text evidence="1">Belongs to the ABC transporter superfamily.</text>
</comment>
<dbReference type="SUPFAM" id="SSF52540">
    <property type="entry name" value="P-loop containing nucleoside triphosphate hydrolases"/>
    <property type="match status" value="1"/>
</dbReference>
<dbReference type="PANTHER" id="PTHR43335:SF4">
    <property type="entry name" value="ABC TRANSPORTER, ATP-BINDING PROTEIN"/>
    <property type="match status" value="1"/>
</dbReference>